<protein>
    <submittedName>
        <fullName evidence="1">1680_t:CDS:1</fullName>
    </submittedName>
</protein>
<comment type="caution">
    <text evidence="1">The sequence shown here is derived from an EMBL/GenBank/DDBJ whole genome shotgun (WGS) entry which is preliminary data.</text>
</comment>
<evidence type="ECO:0000313" key="2">
    <source>
        <dbReference type="Proteomes" id="UP000789525"/>
    </source>
</evidence>
<name>A0ACA9PAR1_9GLOM</name>
<gene>
    <name evidence="1" type="ORF">ACOLOM_LOCUS10123</name>
</gene>
<keyword evidence="2" id="KW-1185">Reference proteome</keyword>
<organism evidence="1 2">
    <name type="scientific">Acaulospora colombiana</name>
    <dbReference type="NCBI Taxonomy" id="27376"/>
    <lineage>
        <taxon>Eukaryota</taxon>
        <taxon>Fungi</taxon>
        <taxon>Fungi incertae sedis</taxon>
        <taxon>Mucoromycota</taxon>
        <taxon>Glomeromycotina</taxon>
        <taxon>Glomeromycetes</taxon>
        <taxon>Diversisporales</taxon>
        <taxon>Acaulosporaceae</taxon>
        <taxon>Acaulospora</taxon>
    </lineage>
</organism>
<accession>A0ACA9PAR1</accession>
<dbReference type="EMBL" id="CAJVPT010031600">
    <property type="protein sequence ID" value="CAG8698336.1"/>
    <property type="molecule type" value="Genomic_DNA"/>
</dbReference>
<sequence>TPQAPPRKDRGIIPPEEDIRRLFQECDVAKNNAQVLSGALPFATPANFSSDPVIQEFYNKCRASQELIMAQIAWASAGAERSRLAAEKAAKDSGSDNGPNRLTRQAKPGREGRNNGSDDLTKEERLLAALLSASTELMEVFKEYEQLEQMARTEKEEREIAKRSMTDTRMDRTQIHLIKPDGSVVDAPAAVNAGSSSRSPSPAIPASTRSISGTTVPTVASNTAAAKGAGGRDLPLPPHMSGEHLVTPGATPITPNAPINYPPQQQPGAPASQQQGPPYHHQHHSSTHSINNYNTATLNLPPAAPHGPRHPPSNNRSRTPSPDRPGVVSGTVPGTTSPPLMEYGPPSHPPPQHGQRGGAGGARYDSLRSGNRTESPVPGGAPPGLGGTHNVAGMRIDTDAAHRYSSDEENLMTPIRPSAKALGKRRAEVEAPPDEEELERREEEELEEAFYRSTIPVDAETPTRTVYYVYDAAAERAKELDRLEKEEQEKERLKALQARNSILRGSGGGSGTAAAAAAGGAGAQQQQPLGAVNNPRI</sequence>
<feature type="non-terminal residue" evidence="1">
    <location>
        <position position="1"/>
    </location>
</feature>
<dbReference type="Proteomes" id="UP000789525">
    <property type="component" value="Unassembled WGS sequence"/>
</dbReference>
<proteinExistence type="predicted"/>
<reference evidence="1" key="1">
    <citation type="submission" date="2021-06" db="EMBL/GenBank/DDBJ databases">
        <authorList>
            <person name="Kallberg Y."/>
            <person name="Tangrot J."/>
            <person name="Rosling A."/>
        </authorList>
    </citation>
    <scope>NUCLEOTIDE SEQUENCE</scope>
    <source>
        <strain evidence="1">CL356</strain>
    </source>
</reference>
<evidence type="ECO:0000313" key="1">
    <source>
        <dbReference type="EMBL" id="CAG8698336.1"/>
    </source>
</evidence>